<name>A0A1B1K1C4_RHOOP</name>
<dbReference type="Gene3D" id="2.40.10.10">
    <property type="entry name" value="Trypsin-like serine proteases"/>
    <property type="match status" value="2"/>
</dbReference>
<evidence type="ECO:0008006" key="4">
    <source>
        <dbReference type="Google" id="ProtNLM"/>
    </source>
</evidence>
<dbReference type="AlphaFoldDB" id="A0A1B1K1C4"/>
<proteinExistence type="predicted"/>
<evidence type="ECO:0000313" key="2">
    <source>
        <dbReference type="EMBL" id="ANS26415.1"/>
    </source>
</evidence>
<sequence>MKMTLVAVLAALAVTLGVAPVAQAGPTIHVGPGTAYTPFPDVEGYCTIGAVGTDNAGRLVALTVGHCHQGAGTAVYKVGDAAKGPIGWETDVYSRNTDGTFTALDYAVIRLNPDVVVPSKYSDTTDVVVSTVGYASLSNVGCNHGATTGKNCGIIGKVDGIHLQNWAVMWQGDSGGPIVVGEKLVGLNIGMDFGTQPTTFYGAITPILADINAKGSYGAGFTLVQ</sequence>
<keyword evidence="1" id="KW-0732">Signal</keyword>
<evidence type="ECO:0000256" key="1">
    <source>
        <dbReference type="SAM" id="SignalP"/>
    </source>
</evidence>
<dbReference type="InterPro" id="IPR009003">
    <property type="entry name" value="Peptidase_S1_PA"/>
</dbReference>
<reference evidence="2 3" key="1">
    <citation type="submission" date="2014-07" db="EMBL/GenBank/DDBJ databases">
        <authorList>
            <person name="Zhang J.E."/>
            <person name="Yang H."/>
            <person name="Guo J."/>
            <person name="Deng Z."/>
            <person name="Luo H."/>
            <person name="Luo M."/>
            <person name="Zhao B."/>
        </authorList>
    </citation>
    <scope>NUCLEOTIDE SEQUENCE [LARGE SCALE GENOMIC DNA]</scope>
    <source>
        <strain evidence="2 3">1CP</strain>
    </source>
</reference>
<dbReference type="InterPro" id="IPR043504">
    <property type="entry name" value="Peptidase_S1_PA_chymotrypsin"/>
</dbReference>
<dbReference type="SUPFAM" id="SSF50494">
    <property type="entry name" value="Trypsin-like serine proteases"/>
    <property type="match status" value="1"/>
</dbReference>
<dbReference type="PATRIC" id="fig|37919.13.peg.1746"/>
<dbReference type="EMBL" id="CP009111">
    <property type="protein sequence ID" value="ANS26415.1"/>
    <property type="molecule type" value="Genomic_DNA"/>
</dbReference>
<dbReference type="Proteomes" id="UP000186108">
    <property type="component" value="Chromosome"/>
</dbReference>
<dbReference type="RefSeq" id="WP_065489810.1">
    <property type="nucleotide sequence ID" value="NZ_CP009111.1"/>
</dbReference>
<evidence type="ECO:0000313" key="3">
    <source>
        <dbReference type="Proteomes" id="UP000186108"/>
    </source>
</evidence>
<organism evidence="2 3">
    <name type="scientific">Rhodococcus opacus</name>
    <name type="common">Nocardia opaca</name>
    <dbReference type="NCBI Taxonomy" id="37919"/>
    <lineage>
        <taxon>Bacteria</taxon>
        <taxon>Bacillati</taxon>
        <taxon>Actinomycetota</taxon>
        <taxon>Actinomycetes</taxon>
        <taxon>Mycobacteriales</taxon>
        <taxon>Nocardiaceae</taxon>
        <taxon>Rhodococcus</taxon>
    </lineage>
</organism>
<protein>
    <recommendedName>
        <fullName evidence="4">Serine protease</fullName>
    </recommendedName>
</protein>
<accession>A0A1B1K1C4</accession>
<gene>
    <name evidence="2" type="ORF">R1CP_08475</name>
</gene>
<feature type="chain" id="PRO_5008525218" description="Serine protease" evidence="1">
    <location>
        <begin position="25"/>
        <end position="225"/>
    </location>
</feature>
<feature type="signal peptide" evidence="1">
    <location>
        <begin position="1"/>
        <end position="24"/>
    </location>
</feature>